<feature type="domain" description="GST N-terminal" evidence="1">
    <location>
        <begin position="1"/>
        <end position="58"/>
    </location>
</feature>
<dbReference type="InterPro" id="IPR036249">
    <property type="entry name" value="Thioredoxin-like_sf"/>
</dbReference>
<gene>
    <name evidence="2" type="ORF">PL2TA16_01766</name>
</gene>
<sequence length="178" mass="20043">MPYHVVQHLRDETTKLAPTSLGKIHPLNKAPIIEHNGHIICESGAILEYILDQGKNDLRPDKQSSDYYAYLEWMHFAEGSLALPVITHLLMQMETRSGDAPLDGYITKELNLDLSYIDSILAQRTYFAGAMFSAADIMMTISLEIAGSLGLLENRPNIQSYLARIQDRTAYKKAREFG</sequence>
<dbReference type="SUPFAM" id="SSF47616">
    <property type="entry name" value="GST C-terminal domain-like"/>
    <property type="match status" value="1"/>
</dbReference>
<dbReference type="PANTHER" id="PTHR44051">
    <property type="entry name" value="GLUTATHIONE S-TRANSFERASE-RELATED"/>
    <property type="match status" value="1"/>
</dbReference>
<name>V4J5P2_PSEL2</name>
<dbReference type="EMBL" id="AUSV01000134">
    <property type="protein sequence ID" value="ESP90662.1"/>
    <property type="molecule type" value="Genomic_DNA"/>
</dbReference>
<dbReference type="SFLD" id="SFLDG00358">
    <property type="entry name" value="Main_(cytGST)"/>
    <property type="match status" value="1"/>
</dbReference>
<reference evidence="2 3" key="1">
    <citation type="submission" date="2013-07" db="EMBL/GenBank/DDBJ databases">
        <title>Draft genome sequence of Pseudoalteromonas luteoviolacea 2ta16.</title>
        <authorList>
            <person name="Allen E.E."/>
            <person name="Azam F."/>
            <person name="Podell S."/>
        </authorList>
    </citation>
    <scope>NUCLEOTIDE SEQUENCE [LARGE SCALE GENOMIC DNA]</scope>
    <source>
        <strain evidence="2 3">2ta16</strain>
    </source>
</reference>
<organism evidence="2 3">
    <name type="scientific">Pseudoalteromonas luteoviolacea (strain 2ta16)</name>
    <dbReference type="NCBI Taxonomy" id="1353533"/>
    <lineage>
        <taxon>Bacteria</taxon>
        <taxon>Pseudomonadati</taxon>
        <taxon>Pseudomonadota</taxon>
        <taxon>Gammaproteobacteria</taxon>
        <taxon>Alteromonadales</taxon>
        <taxon>Pseudoalteromonadaceae</taxon>
        <taxon>Pseudoalteromonas</taxon>
    </lineage>
</organism>
<dbReference type="GO" id="GO:0016740">
    <property type="term" value="F:transferase activity"/>
    <property type="evidence" value="ECO:0007669"/>
    <property type="project" value="UniProtKB-KW"/>
</dbReference>
<proteinExistence type="predicted"/>
<dbReference type="Proteomes" id="UP000017820">
    <property type="component" value="Unassembled WGS sequence"/>
</dbReference>
<accession>V4J5P2</accession>
<dbReference type="AlphaFoldDB" id="V4J5P2"/>
<dbReference type="PROSITE" id="PS50404">
    <property type="entry name" value="GST_NTER"/>
    <property type="match status" value="1"/>
</dbReference>
<dbReference type="InterPro" id="IPR004045">
    <property type="entry name" value="Glutathione_S-Trfase_N"/>
</dbReference>
<evidence type="ECO:0000259" key="1">
    <source>
        <dbReference type="PROSITE" id="PS50404"/>
    </source>
</evidence>
<dbReference type="PANTHER" id="PTHR44051:SF9">
    <property type="entry name" value="GLUTATHIONE S-TRANSFERASE 1"/>
    <property type="match status" value="1"/>
</dbReference>
<dbReference type="Gene3D" id="1.20.1050.10">
    <property type="match status" value="1"/>
</dbReference>
<keyword evidence="2" id="KW-0808">Transferase</keyword>
<dbReference type="SFLD" id="SFLDS00019">
    <property type="entry name" value="Glutathione_Transferase_(cytos"/>
    <property type="match status" value="1"/>
</dbReference>
<dbReference type="InterPro" id="IPR040079">
    <property type="entry name" value="Glutathione_S-Trfase"/>
</dbReference>
<dbReference type="Gene3D" id="3.40.30.10">
    <property type="entry name" value="Glutaredoxin"/>
    <property type="match status" value="1"/>
</dbReference>
<comment type="caution">
    <text evidence="2">The sequence shown here is derived from an EMBL/GenBank/DDBJ whole genome shotgun (WGS) entry which is preliminary data.</text>
</comment>
<dbReference type="InterPro" id="IPR036282">
    <property type="entry name" value="Glutathione-S-Trfase_C_sf"/>
</dbReference>
<evidence type="ECO:0000313" key="2">
    <source>
        <dbReference type="EMBL" id="ESP90662.1"/>
    </source>
</evidence>
<dbReference type="Pfam" id="PF02798">
    <property type="entry name" value="GST_N"/>
    <property type="match status" value="1"/>
</dbReference>
<dbReference type="SUPFAM" id="SSF52833">
    <property type="entry name" value="Thioredoxin-like"/>
    <property type="match status" value="1"/>
</dbReference>
<protein>
    <submittedName>
        <fullName evidence="2">Glutathione S-transferase</fullName>
    </submittedName>
</protein>
<evidence type="ECO:0000313" key="3">
    <source>
        <dbReference type="Proteomes" id="UP000017820"/>
    </source>
</evidence>
<dbReference type="PATRIC" id="fig|1353533.3.peg.5201"/>